<dbReference type="PANTHER" id="PTHR43680:SF2">
    <property type="entry name" value="NITRATE REDUCTASE MOLYBDENUM COFACTOR ASSEMBLY CHAPERONE NARJ"/>
    <property type="match status" value="1"/>
</dbReference>
<proteinExistence type="predicted"/>
<dbReference type="NCBIfam" id="TIGR00684">
    <property type="entry name" value="narJ"/>
    <property type="match status" value="1"/>
</dbReference>
<evidence type="ECO:0000256" key="1">
    <source>
        <dbReference type="ARBA" id="ARBA00023063"/>
    </source>
</evidence>
<dbReference type="Pfam" id="PF02613">
    <property type="entry name" value="Nitrate_red_del"/>
    <property type="match status" value="1"/>
</dbReference>
<dbReference type="PANTHER" id="PTHR43680">
    <property type="entry name" value="NITRATE REDUCTASE MOLYBDENUM COFACTOR ASSEMBLY CHAPERONE"/>
    <property type="match status" value="1"/>
</dbReference>
<organism evidence="3 4">
    <name type="scientific">Streptomyces sodiiphilus</name>
    <dbReference type="NCBI Taxonomy" id="226217"/>
    <lineage>
        <taxon>Bacteria</taxon>
        <taxon>Bacillati</taxon>
        <taxon>Actinomycetota</taxon>
        <taxon>Actinomycetes</taxon>
        <taxon>Kitasatosporales</taxon>
        <taxon>Streptomycetaceae</taxon>
        <taxon>Streptomyces</taxon>
    </lineage>
</organism>
<evidence type="ECO:0000313" key="4">
    <source>
        <dbReference type="Proteomes" id="UP001501303"/>
    </source>
</evidence>
<evidence type="ECO:0000256" key="2">
    <source>
        <dbReference type="SAM" id="MobiDB-lite"/>
    </source>
</evidence>
<dbReference type="RefSeq" id="WP_344257960.1">
    <property type="nucleotide sequence ID" value="NZ_BAAAMJ010000002.1"/>
</dbReference>
<keyword evidence="4" id="KW-1185">Reference proteome</keyword>
<gene>
    <name evidence="3" type="ORF">GCM10009716_01750</name>
</gene>
<reference evidence="4" key="1">
    <citation type="journal article" date="2019" name="Int. J. Syst. Evol. Microbiol.">
        <title>The Global Catalogue of Microorganisms (GCM) 10K type strain sequencing project: providing services to taxonomists for standard genome sequencing and annotation.</title>
        <authorList>
            <consortium name="The Broad Institute Genomics Platform"/>
            <consortium name="The Broad Institute Genome Sequencing Center for Infectious Disease"/>
            <person name="Wu L."/>
            <person name="Ma J."/>
        </authorList>
    </citation>
    <scope>NUCLEOTIDE SEQUENCE [LARGE SCALE GENOMIC DNA]</scope>
    <source>
        <strain evidence="4">JCM 13581</strain>
    </source>
</reference>
<dbReference type="InterPro" id="IPR036411">
    <property type="entry name" value="TorD-like_sf"/>
</dbReference>
<evidence type="ECO:0000313" key="3">
    <source>
        <dbReference type="EMBL" id="GAA1895455.1"/>
    </source>
</evidence>
<name>A0ABP5A5R2_9ACTN</name>
<dbReference type="EMBL" id="BAAAMJ010000002">
    <property type="protein sequence ID" value="GAA1895455.1"/>
    <property type="molecule type" value="Genomic_DNA"/>
</dbReference>
<dbReference type="Gene3D" id="1.10.3480.10">
    <property type="entry name" value="TorD-like"/>
    <property type="match status" value="1"/>
</dbReference>
<evidence type="ECO:0008006" key="5">
    <source>
        <dbReference type="Google" id="ProtNLM"/>
    </source>
</evidence>
<dbReference type="SUPFAM" id="SSF89155">
    <property type="entry name" value="TorD-like"/>
    <property type="match status" value="1"/>
</dbReference>
<sequence length="212" mass="23167">MTSRTRHRTAAWQVQSLMLAYPDEQLPGRLRLARRAAAALPAGIAAPLNRFLDHAGRTDPRDLAADYVATFDHRKRCCPYLTYYAHGDTRRRGVALLSMKQTYAAAGLQLSDEELPDHLAVVLEFAAAQPDAGNRLLTEHRAGLELLRLALREADSPWQHILDSVSATLPPLAGDERQAVARLAAEGPPEEQVGLTPFGPPQSALDPVGGRR</sequence>
<comment type="caution">
    <text evidence="3">The sequence shown here is derived from an EMBL/GenBank/DDBJ whole genome shotgun (WGS) entry which is preliminary data.</text>
</comment>
<dbReference type="Proteomes" id="UP001501303">
    <property type="component" value="Unassembled WGS sequence"/>
</dbReference>
<feature type="region of interest" description="Disordered" evidence="2">
    <location>
        <begin position="185"/>
        <end position="212"/>
    </location>
</feature>
<protein>
    <recommendedName>
        <fullName evidence="5">Nitrate reductase molybdenum cofactor assembly chaperone</fullName>
    </recommendedName>
</protein>
<keyword evidence="1" id="KW-0534">Nitrate assimilation</keyword>
<accession>A0ABP5A5R2</accession>
<dbReference type="InterPro" id="IPR020945">
    <property type="entry name" value="DMSO/NO3_reduct_chaperone"/>
</dbReference>
<dbReference type="InterPro" id="IPR003765">
    <property type="entry name" value="NO3_reductase_chaperone_NarJ"/>
</dbReference>